<protein>
    <submittedName>
        <fullName evidence="1">Uncharacterized protein</fullName>
    </submittedName>
</protein>
<comment type="caution">
    <text evidence="1">The sequence shown here is derived from an EMBL/GenBank/DDBJ whole genome shotgun (WGS) entry which is preliminary data.</text>
</comment>
<name>A0A8K0MPU5_9ROSA</name>
<accession>A0A8K0MPU5</accession>
<evidence type="ECO:0000313" key="2">
    <source>
        <dbReference type="Proteomes" id="UP000796880"/>
    </source>
</evidence>
<dbReference type="EMBL" id="VOIH02000002">
    <property type="protein sequence ID" value="KAF3454057.1"/>
    <property type="molecule type" value="Genomic_DNA"/>
</dbReference>
<organism evidence="1 2">
    <name type="scientific">Rhamnella rubrinervis</name>
    <dbReference type="NCBI Taxonomy" id="2594499"/>
    <lineage>
        <taxon>Eukaryota</taxon>
        <taxon>Viridiplantae</taxon>
        <taxon>Streptophyta</taxon>
        <taxon>Embryophyta</taxon>
        <taxon>Tracheophyta</taxon>
        <taxon>Spermatophyta</taxon>
        <taxon>Magnoliopsida</taxon>
        <taxon>eudicotyledons</taxon>
        <taxon>Gunneridae</taxon>
        <taxon>Pentapetalae</taxon>
        <taxon>rosids</taxon>
        <taxon>fabids</taxon>
        <taxon>Rosales</taxon>
        <taxon>Rhamnaceae</taxon>
        <taxon>rhamnoid group</taxon>
        <taxon>Rhamneae</taxon>
        <taxon>Rhamnella</taxon>
    </lineage>
</organism>
<reference evidence="1" key="1">
    <citation type="submission" date="2020-03" db="EMBL/GenBank/DDBJ databases">
        <title>A high-quality chromosome-level genome assembly of a woody plant with both climbing and erect habits, Rhamnella rubrinervis.</title>
        <authorList>
            <person name="Lu Z."/>
            <person name="Yang Y."/>
            <person name="Zhu X."/>
            <person name="Sun Y."/>
        </authorList>
    </citation>
    <scope>NUCLEOTIDE SEQUENCE</scope>
    <source>
        <strain evidence="1">BYM</strain>
        <tissue evidence="1">Leaf</tissue>
    </source>
</reference>
<keyword evidence="2" id="KW-1185">Reference proteome</keyword>
<dbReference type="Proteomes" id="UP000796880">
    <property type="component" value="Unassembled WGS sequence"/>
</dbReference>
<evidence type="ECO:0000313" key="1">
    <source>
        <dbReference type="EMBL" id="KAF3454057.1"/>
    </source>
</evidence>
<gene>
    <name evidence="1" type="ORF">FNV43_RR04504</name>
</gene>
<proteinExistence type="predicted"/>
<sequence length="86" mass="9623">MQNQLLEVKEKPKAEGLKMTIDEIFDNVLLPKSGLGPGPKSISKQSLLDKIRAYAHAYFHNKGLNVDMPDWLQANTNNDDSINEGK</sequence>
<dbReference type="AlphaFoldDB" id="A0A8K0MPU5"/>